<dbReference type="GO" id="GO:0016887">
    <property type="term" value="F:ATP hydrolysis activity"/>
    <property type="evidence" value="ECO:0007669"/>
    <property type="project" value="InterPro"/>
</dbReference>
<dbReference type="CDD" id="cd19499">
    <property type="entry name" value="RecA-like_ClpB_Hsp104-like"/>
    <property type="match status" value="1"/>
</dbReference>
<dbReference type="PANTHER" id="PTHR11638:SF18">
    <property type="entry name" value="HEAT SHOCK PROTEIN 104"/>
    <property type="match status" value="1"/>
</dbReference>
<dbReference type="Gene3D" id="3.40.50.300">
    <property type="entry name" value="P-loop containing nucleotide triphosphate hydrolases"/>
    <property type="match status" value="1"/>
</dbReference>
<dbReference type="SMART" id="SM01086">
    <property type="entry name" value="ClpB_D2-small"/>
    <property type="match status" value="1"/>
</dbReference>
<proteinExistence type="predicted"/>
<name>A0A562QH97_9BACI</name>
<dbReference type="InterPro" id="IPR027417">
    <property type="entry name" value="P-loop_NTPase"/>
</dbReference>
<keyword evidence="7" id="KW-1185">Reference proteome</keyword>
<dbReference type="SMART" id="SM00382">
    <property type="entry name" value="AAA"/>
    <property type="match status" value="1"/>
</dbReference>
<keyword evidence="3" id="KW-0143">Chaperone</keyword>
<evidence type="ECO:0000313" key="6">
    <source>
        <dbReference type="EMBL" id="TWI56114.1"/>
    </source>
</evidence>
<dbReference type="InterPro" id="IPR003959">
    <property type="entry name" value="ATPase_AAA_core"/>
</dbReference>
<keyword evidence="2" id="KW-0067">ATP-binding</keyword>
<evidence type="ECO:0000259" key="5">
    <source>
        <dbReference type="SMART" id="SM01086"/>
    </source>
</evidence>
<dbReference type="InterPro" id="IPR050130">
    <property type="entry name" value="ClpA_ClpB"/>
</dbReference>
<keyword evidence="1" id="KW-0547">Nucleotide-binding</keyword>
<accession>A0A562QH97</accession>
<organism evidence="6 7">
    <name type="scientific">Halalkalibacter nanhaiisediminis</name>
    <dbReference type="NCBI Taxonomy" id="688079"/>
    <lineage>
        <taxon>Bacteria</taxon>
        <taxon>Bacillati</taxon>
        <taxon>Bacillota</taxon>
        <taxon>Bacilli</taxon>
        <taxon>Bacillales</taxon>
        <taxon>Bacillaceae</taxon>
        <taxon>Halalkalibacter</taxon>
    </lineage>
</organism>
<evidence type="ECO:0000313" key="7">
    <source>
        <dbReference type="Proteomes" id="UP000315711"/>
    </source>
</evidence>
<comment type="caution">
    <text evidence="6">The sequence shown here is derived from an EMBL/GenBank/DDBJ whole genome shotgun (WGS) entry which is preliminary data.</text>
</comment>
<dbReference type="SUPFAM" id="SSF52540">
    <property type="entry name" value="P-loop containing nucleoside triphosphate hydrolases"/>
    <property type="match status" value="1"/>
</dbReference>
<dbReference type="GO" id="GO:0034605">
    <property type="term" value="P:cellular response to heat"/>
    <property type="evidence" value="ECO:0007669"/>
    <property type="project" value="TreeGrafter"/>
</dbReference>
<gene>
    <name evidence="6" type="ORF">IQ10_02003</name>
</gene>
<dbReference type="GO" id="GO:0005737">
    <property type="term" value="C:cytoplasm"/>
    <property type="evidence" value="ECO:0007669"/>
    <property type="project" value="TreeGrafter"/>
</dbReference>
<dbReference type="PRINTS" id="PR00300">
    <property type="entry name" value="CLPPROTEASEA"/>
</dbReference>
<sequence>MSFISDKLNYYEKENKEGAAVKNKMISRFTFDIETIMMTMNKRIFGQDKAMNAIENMLKLIKADIADHERPLYIGLFLGPTGVGKTEIVRLLAEAIYGDRDKFCRIDMNTLASEHYSAALTGAPPGYVGSKEETTLFDKSLIEGTFSKPGIVLFDEVEKANEAVILTLLNIFDNGRLKITSGNTELNFRNSIVIMTSNIGAKEILNQSDQEGKSFNEDQTKKIIQEKLEEQFAPEFINRIDDVITFNWLGEHSVKLIIDQRLDHLRKKLQIHNRSVQLSDAAKNLIIEKGYDIKYGARSLKRAFRKFVEIPVADMLLRKSDSVDSLVFYGDISTDERAITFREVRENQ</sequence>
<dbReference type="InterPro" id="IPR001270">
    <property type="entry name" value="ClpA/B"/>
</dbReference>
<protein>
    <submittedName>
        <fullName evidence="6">ClpA/ClpB-like protein</fullName>
    </submittedName>
</protein>
<dbReference type="Pfam" id="PF07724">
    <property type="entry name" value="AAA_2"/>
    <property type="match status" value="1"/>
</dbReference>
<reference evidence="6 7" key="1">
    <citation type="journal article" date="2015" name="Stand. Genomic Sci.">
        <title>Genomic Encyclopedia of Bacterial and Archaeal Type Strains, Phase III: the genomes of soil and plant-associated and newly described type strains.</title>
        <authorList>
            <person name="Whitman W.B."/>
            <person name="Woyke T."/>
            <person name="Klenk H.P."/>
            <person name="Zhou Y."/>
            <person name="Lilburn T.G."/>
            <person name="Beck B.J."/>
            <person name="De Vos P."/>
            <person name="Vandamme P."/>
            <person name="Eisen J.A."/>
            <person name="Garrity G."/>
            <person name="Hugenholtz P."/>
            <person name="Kyrpides N.C."/>
        </authorList>
    </citation>
    <scope>NUCLEOTIDE SEQUENCE [LARGE SCALE GENOMIC DNA]</scope>
    <source>
        <strain evidence="6 7">CGMCC 1.10116</strain>
    </source>
</reference>
<evidence type="ECO:0000256" key="3">
    <source>
        <dbReference type="ARBA" id="ARBA00023186"/>
    </source>
</evidence>
<dbReference type="InterPro" id="IPR019489">
    <property type="entry name" value="Clp_ATPase_C"/>
</dbReference>
<dbReference type="Pfam" id="PF10431">
    <property type="entry name" value="ClpB_D2-small"/>
    <property type="match status" value="1"/>
</dbReference>
<dbReference type="Gene3D" id="1.10.8.60">
    <property type="match status" value="1"/>
</dbReference>
<dbReference type="InterPro" id="IPR003593">
    <property type="entry name" value="AAA+_ATPase"/>
</dbReference>
<feature type="domain" description="Clp ATPase C-terminal" evidence="5">
    <location>
        <begin position="249"/>
        <end position="341"/>
    </location>
</feature>
<dbReference type="EMBL" id="VLKZ01000005">
    <property type="protein sequence ID" value="TWI56114.1"/>
    <property type="molecule type" value="Genomic_DNA"/>
</dbReference>
<evidence type="ECO:0000256" key="2">
    <source>
        <dbReference type="ARBA" id="ARBA00022840"/>
    </source>
</evidence>
<feature type="domain" description="AAA+ ATPase" evidence="4">
    <location>
        <begin position="71"/>
        <end position="268"/>
    </location>
</feature>
<evidence type="ECO:0000259" key="4">
    <source>
        <dbReference type="SMART" id="SM00382"/>
    </source>
</evidence>
<dbReference type="PANTHER" id="PTHR11638">
    <property type="entry name" value="ATP-DEPENDENT CLP PROTEASE"/>
    <property type="match status" value="1"/>
</dbReference>
<dbReference type="Proteomes" id="UP000315711">
    <property type="component" value="Unassembled WGS sequence"/>
</dbReference>
<dbReference type="RefSeq" id="WP_144450304.1">
    <property type="nucleotide sequence ID" value="NZ_VLKZ01000005.1"/>
</dbReference>
<dbReference type="GO" id="GO:0005524">
    <property type="term" value="F:ATP binding"/>
    <property type="evidence" value="ECO:0007669"/>
    <property type="project" value="UniProtKB-KW"/>
</dbReference>
<dbReference type="OrthoDB" id="9803641at2"/>
<evidence type="ECO:0000256" key="1">
    <source>
        <dbReference type="ARBA" id="ARBA00022741"/>
    </source>
</evidence>
<dbReference type="AlphaFoldDB" id="A0A562QH97"/>